<dbReference type="KEGG" id="sacd:HS1genome_1443"/>
<dbReference type="Gene3D" id="3.40.225.10">
    <property type="entry name" value="Class II aldolase/adducin N-terminal domain"/>
    <property type="match status" value="1"/>
</dbReference>
<dbReference type="PANTHER" id="PTHR20858:SF17">
    <property type="entry name" value="HYDROXYMETHYLPYRIMIDINE_PHOSPHOMETHYLPYRIMIDINE KINASE THI20-RELATED"/>
    <property type="match status" value="1"/>
</dbReference>
<dbReference type="SUPFAM" id="SSF53639">
    <property type="entry name" value="AraD/HMP-PK domain-like"/>
    <property type="match status" value="1"/>
</dbReference>
<evidence type="ECO:0000313" key="5">
    <source>
        <dbReference type="Proteomes" id="UP000276741"/>
    </source>
</evidence>
<dbReference type="Pfam" id="PF08543">
    <property type="entry name" value="Phos_pyr_kin"/>
    <property type="match status" value="1"/>
</dbReference>
<dbReference type="Pfam" id="PF10120">
    <property type="entry name" value="ThiN"/>
    <property type="match status" value="1"/>
</dbReference>
<dbReference type="GO" id="GO:0008902">
    <property type="term" value="F:hydroxymethylpyrimidine kinase activity"/>
    <property type="evidence" value="ECO:0007669"/>
    <property type="project" value="TreeGrafter"/>
</dbReference>
<dbReference type="EMBL" id="BMQS01000027">
    <property type="protein sequence ID" value="GGU03925.1"/>
    <property type="molecule type" value="Genomic_DNA"/>
</dbReference>
<reference evidence="3" key="3">
    <citation type="journal article" date="2019" name="BMC Res. Notes">
        <title>Complete genome sequence of the Sulfodiicoccus acidiphilus strain HS-1T, the first crenarchaeon that lacks polB3, isolated from an acidic hot spring in Ohwaku-dani, Hakone, Japan.</title>
        <authorList>
            <person name="Sakai H.D."/>
            <person name="Kurosawa N."/>
        </authorList>
    </citation>
    <scope>NUCLEOTIDE SEQUENCE</scope>
    <source>
        <strain evidence="3">HS-1</strain>
    </source>
</reference>
<sequence length="440" mass="48412">MRRPVALVIAGLDSGNGAGGETDLRVMDSLDVHGVLAVTALTAQNTKGVKSVLPTPPEFLKVQLDAILEDFKPSGAKVGMVWGREQYSLLSSVLEGLDNVVVDPVLRAKDGTQLIPEVEEYVRLIVPRATLLTPNAYEAQALTGLRVEDVNEAKEAARVVREKYNVKYVLVKGGHLKQNVDVLYDGERFVEFSRPRLQSKNTHGTGSMLASAAASMLVKGLPVEEAVKLAGDLTAEAIYFGLDVGGGIGPVNPGVHLARRAERYRVLEEMRDFASFAESTPNFVSLIPEVSSNLAHSVPPQLVGGLEDVATYLGRITRYGEKVRVNLPALFGRPTHTARLLLAAIRAGANADSLINLRFDESFLAKFRDMGYEPLELNREEEPQWEEGNTMQWLVRRAAEERGEVPQVIFDRGTKGKEAMIRFWTRGLEEMKDVLRRLVS</sequence>
<dbReference type="InterPro" id="IPR029056">
    <property type="entry name" value="Ribokinase-like"/>
</dbReference>
<keyword evidence="3" id="KW-0808">Transferase</keyword>
<dbReference type="InterPro" id="IPR019293">
    <property type="entry name" value="ThiN"/>
</dbReference>
<evidence type="ECO:0000259" key="2">
    <source>
        <dbReference type="Pfam" id="PF10120"/>
    </source>
</evidence>
<reference evidence="4" key="4">
    <citation type="submission" date="2020-09" db="EMBL/GenBank/DDBJ databases">
        <authorList>
            <person name="Sun Q."/>
            <person name="Ohkuma M."/>
        </authorList>
    </citation>
    <scope>NUCLEOTIDE SEQUENCE</scope>
    <source>
        <strain evidence="4">JCM 31740</strain>
    </source>
</reference>
<reference evidence="5" key="2">
    <citation type="submission" date="2018-04" db="EMBL/GenBank/DDBJ databases">
        <title>Complete genome sequence of Sulfodiicoccus acidiphilus strain HS-1.</title>
        <authorList>
            <person name="Sakai H.D."/>
            <person name="Kurosawa N."/>
        </authorList>
    </citation>
    <scope>NUCLEOTIDE SEQUENCE [LARGE SCALE GENOMIC DNA]</scope>
    <source>
        <strain evidence="5">HS-1</strain>
    </source>
</reference>
<organism evidence="3 5">
    <name type="scientific">Sulfodiicoccus acidiphilus</name>
    <dbReference type="NCBI Taxonomy" id="1670455"/>
    <lineage>
        <taxon>Archaea</taxon>
        <taxon>Thermoproteota</taxon>
        <taxon>Thermoprotei</taxon>
        <taxon>Sulfolobales</taxon>
        <taxon>Sulfolobaceae</taxon>
        <taxon>Sulfodiicoccus</taxon>
    </lineage>
</organism>
<dbReference type="GO" id="GO:0005829">
    <property type="term" value="C:cytosol"/>
    <property type="evidence" value="ECO:0007669"/>
    <property type="project" value="TreeGrafter"/>
</dbReference>
<dbReference type="GeneID" id="38666954"/>
<feature type="domain" description="Pyridoxamine kinase/Phosphomethylpyrimidine kinase" evidence="1">
    <location>
        <begin position="13"/>
        <end position="252"/>
    </location>
</feature>
<evidence type="ECO:0000313" key="3">
    <source>
        <dbReference type="EMBL" id="BBD73054.1"/>
    </source>
</evidence>
<feature type="domain" description="Thiamine-phosphate synthase ThiN" evidence="2">
    <location>
        <begin position="269"/>
        <end position="434"/>
    </location>
</feature>
<dbReference type="InterPro" id="IPR004399">
    <property type="entry name" value="HMP/HMP-P_kinase_dom"/>
</dbReference>
<accession>A0A348B4F2</accession>
<dbReference type="OrthoDB" id="43786at2157"/>
<dbReference type="PANTHER" id="PTHR20858">
    <property type="entry name" value="PHOSPHOMETHYLPYRIMIDINE KINASE"/>
    <property type="match status" value="1"/>
</dbReference>
<dbReference type="Gene3D" id="3.40.1190.20">
    <property type="match status" value="1"/>
</dbReference>
<proteinExistence type="predicted"/>
<evidence type="ECO:0000259" key="1">
    <source>
        <dbReference type="Pfam" id="PF08543"/>
    </source>
</evidence>
<dbReference type="InterPro" id="IPR036409">
    <property type="entry name" value="Aldolase_II/adducin_N_sf"/>
</dbReference>
<name>A0A348B4F2_9CREN</name>
<keyword evidence="3" id="KW-0418">Kinase</keyword>
<dbReference type="RefSeq" id="WP_126450220.1">
    <property type="nucleotide sequence ID" value="NZ_AP018553.1"/>
</dbReference>
<dbReference type="EMBL" id="AP018553">
    <property type="protein sequence ID" value="BBD73054.1"/>
    <property type="molecule type" value="Genomic_DNA"/>
</dbReference>
<dbReference type="CDD" id="cd01169">
    <property type="entry name" value="HMPP_kinase"/>
    <property type="match status" value="1"/>
</dbReference>
<dbReference type="NCBIfam" id="TIGR00097">
    <property type="entry name" value="HMP-P_kinase"/>
    <property type="match status" value="1"/>
</dbReference>
<dbReference type="Proteomes" id="UP000616143">
    <property type="component" value="Unassembled WGS sequence"/>
</dbReference>
<gene>
    <name evidence="4" type="ORF">GCM10007116_20910</name>
    <name evidence="3" type="ORF">HS1genome_1443</name>
</gene>
<dbReference type="SUPFAM" id="SSF53613">
    <property type="entry name" value="Ribokinase-like"/>
    <property type="match status" value="1"/>
</dbReference>
<protein>
    <submittedName>
        <fullName evidence="3">Bifunctional hydroxymethylpyrimidine kinase/phosphomethylpyrimidine kinase</fullName>
    </submittedName>
</protein>
<dbReference type="GO" id="GO:0009228">
    <property type="term" value="P:thiamine biosynthetic process"/>
    <property type="evidence" value="ECO:0007669"/>
    <property type="project" value="InterPro"/>
</dbReference>
<reference evidence="4" key="1">
    <citation type="journal article" date="2014" name="Int. J. Syst. Evol. Microbiol.">
        <title>Complete genome sequence of Corynebacterium casei LMG S-19264T (=DSM 44701T), isolated from a smear-ripened cheese.</title>
        <authorList>
            <consortium name="US DOE Joint Genome Institute (JGI-PGF)"/>
            <person name="Walter F."/>
            <person name="Albersmeier A."/>
            <person name="Kalinowski J."/>
            <person name="Ruckert C."/>
        </authorList>
    </citation>
    <scope>NUCLEOTIDE SEQUENCE</scope>
    <source>
        <strain evidence="4">JCM 31740</strain>
    </source>
</reference>
<dbReference type="Proteomes" id="UP000276741">
    <property type="component" value="Chromosome"/>
</dbReference>
<dbReference type="InterPro" id="IPR013749">
    <property type="entry name" value="PM/HMP-P_kinase-1"/>
</dbReference>
<keyword evidence="5" id="KW-1185">Reference proteome</keyword>
<dbReference type="GO" id="GO:0008972">
    <property type="term" value="F:phosphomethylpyrimidine kinase activity"/>
    <property type="evidence" value="ECO:0007669"/>
    <property type="project" value="InterPro"/>
</dbReference>
<dbReference type="AlphaFoldDB" id="A0A348B4F2"/>
<evidence type="ECO:0000313" key="4">
    <source>
        <dbReference type="EMBL" id="GGU03925.1"/>
    </source>
</evidence>